<feature type="compositionally biased region" description="Basic and acidic residues" evidence="2">
    <location>
        <begin position="395"/>
        <end position="404"/>
    </location>
</feature>
<dbReference type="EMBL" id="QXFZ01000012">
    <property type="protein sequence ID" value="KAE9140574.1"/>
    <property type="molecule type" value="Genomic_DNA"/>
</dbReference>
<comment type="caution">
    <text evidence="3">The sequence shown here is derived from an EMBL/GenBank/DDBJ whole genome shotgun (WGS) entry which is preliminary data.</text>
</comment>
<evidence type="ECO:0000313" key="3">
    <source>
        <dbReference type="EMBL" id="KAE9140574.1"/>
    </source>
</evidence>
<feature type="region of interest" description="Disordered" evidence="2">
    <location>
        <begin position="123"/>
        <end position="243"/>
    </location>
</feature>
<feature type="compositionally biased region" description="Basic and acidic residues" evidence="2">
    <location>
        <begin position="507"/>
        <end position="523"/>
    </location>
</feature>
<keyword evidence="1" id="KW-0175">Coiled coil</keyword>
<evidence type="ECO:0000313" key="4">
    <source>
        <dbReference type="Proteomes" id="UP000441208"/>
    </source>
</evidence>
<dbReference type="Proteomes" id="UP000441208">
    <property type="component" value="Unassembled WGS sequence"/>
</dbReference>
<proteinExistence type="predicted"/>
<feature type="compositionally biased region" description="Basic residues" evidence="2">
    <location>
        <begin position="183"/>
        <end position="201"/>
    </location>
</feature>
<sequence length="760" mass="84725">MFRMAKVARRRAMPHHRVPEPKEASPIFERLRSELNWKVRHRVCEAVDAVCIAFEDELAQLMQPAVPQDYSYELFYDCCSRLTRFIESNMSTTPGFMVEMDRLIFACHSGASVRTAMTKDLQIRRRQQSEDTEASVEGDIDQPASSRGNAAIAKKKAVATGGDEDGASSDNSAPVGTASRQWVTRKRLSTRSHSSGAKRLKRWADSGRKEFEMEKKQQDVVKEDADNEEARNEGNEAVGNETKQQICARASSMKMRSGKLTLKRDKCVRRLENDFGDEPGNMQDAGDDETESSQVKHVGKPARLGGARRKRWSLRKISKLATELCAPKQQDEGSEVGSQISEEIQASARKVVALNEKGAVTGSRTNADMAKGGNQGTGTVPMESTQVSTTPSEPKQSDKTDDIKPQTSSSPIDRDLTKEGRYLAAVDGDEEDMTSNGSESGLEHVVAVIPKKNETSEEDQKEKNDRSGAVGDFEQAHLSEAVQATEQESECAVVNDMGNVSTVESTRQTKDESQAHDQEDNRIAGEGAVSTKTHTEHDDLEYLHVVATDGLDETANPESQEAYHASVMDSSNEPPVPGLCDAGMRPAHEVSQFKDWLRKSIQFVDAVLCKPPPGKACFRDCKNIRERQCIEGVSCRDELCRNWHNAEAHTERCTNPLCEFRNRILLREIMHQIANLDVDFQALQSQWENKTLELIVATTTNSNRLNDDIKELERSIDDAKEEMESLKNKRRILLANLSAIGVTPEDDEVDRFPDFESHYI</sequence>
<feature type="region of interest" description="Disordered" evidence="2">
    <location>
        <begin position="273"/>
        <end position="310"/>
    </location>
</feature>
<feature type="compositionally biased region" description="Polar residues" evidence="2">
    <location>
        <begin position="382"/>
        <end position="394"/>
    </location>
</feature>
<name>A0A6A3TNW1_9STRA</name>
<feature type="region of interest" description="Disordered" evidence="2">
    <location>
        <begin position="358"/>
        <end position="471"/>
    </location>
</feature>
<feature type="coiled-coil region" evidence="1">
    <location>
        <begin position="695"/>
        <end position="736"/>
    </location>
</feature>
<feature type="compositionally biased region" description="Acidic residues" evidence="2">
    <location>
        <begin position="130"/>
        <end position="140"/>
    </location>
</feature>
<dbReference type="AlphaFoldDB" id="A0A6A3TNW1"/>
<protein>
    <submittedName>
        <fullName evidence="3">Uncharacterized protein</fullName>
    </submittedName>
</protein>
<feature type="compositionally biased region" description="Polar residues" evidence="2">
    <location>
        <begin position="168"/>
        <end position="182"/>
    </location>
</feature>
<feature type="compositionally biased region" description="Basic and acidic residues" evidence="2">
    <location>
        <begin position="451"/>
        <end position="466"/>
    </location>
</feature>
<organism evidence="3 4">
    <name type="scientific">Phytophthora fragariae</name>
    <dbReference type="NCBI Taxonomy" id="53985"/>
    <lineage>
        <taxon>Eukaryota</taxon>
        <taxon>Sar</taxon>
        <taxon>Stramenopiles</taxon>
        <taxon>Oomycota</taxon>
        <taxon>Peronosporomycetes</taxon>
        <taxon>Peronosporales</taxon>
        <taxon>Peronosporaceae</taxon>
        <taxon>Phytophthora</taxon>
    </lineage>
</organism>
<evidence type="ECO:0000256" key="1">
    <source>
        <dbReference type="SAM" id="Coils"/>
    </source>
</evidence>
<gene>
    <name evidence="3" type="ORF">PF007_g617</name>
</gene>
<feature type="region of interest" description="Disordered" evidence="2">
    <location>
        <begin position="321"/>
        <end position="340"/>
    </location>
</feature>
<evidence type="ECO:0000256" key="2">
    <source>
        <dbReference type="SAM" id="MobiDB-lite"/>
    </source>
</evidence>
<feature type="compositionally biased region" description="Basic and acidic residues" evidence="2">
    <location>
        <begin position="412"/>
        <end position="421"/>
    </location>
</feature>
<reference evidence="3 4" key="1">
    <citation type="submission" date="2018-08" db="EMBL/GenBank/DDBJ databases">
        <title>Genomic investigation of the strawberry pathogen Phytophthora fragariae indicates pathogenicity is determined by transcriptional variation in three key races.</title>
        <authorList>
            <person name="Adams T.M."/>
            <person name="Armitage A.D."/>
            <person name="Sobczyk M.K."/>
            <person name="Bates H.J."/>
            <person name="Dunwell J.M."/>
            <person name="Nellist C.F."/>
            <person name="Harrison R.J."/>
        </authorList>
    </citation>
    <scope>NUCLEOTIDE SEQUENCE [LARGE SCALE GENOMIC DNA]</scope>
    <source>
        <strain evidence="3 4">NOV-71</strain>
    </source>
</reference>
<feature type="compositionally biased region" description="Basic and acidic residues" evidence="2">
    <location>
        <begin position="202"/>
        <end position="234"/>
    </location>
</feature>
<accession>A0A6A3TNW1</accession>
<feature type="region of interest" description="Disordered" evidence="2">
    <location>
        <begin position="503"/>
        <end position="524"/>
    </location>
</feature>